<name>A0A6J4TVY9_9BACT</name>
<proteinExistence type="predicted"/>
<protein>
    <submittedName>
        <fullName evidence="1">Uncharacterized protein</fullName>
    </submittedName>
</protein>
<accession>A0A6J4TVY9</accession>
<sequence>MRRIILAAYGPPTGREAAHVLDAAGATVAVVAEPTDPPPTAEFRDAVVGAVAGDLGAEVAGVAFTARLGGGAVGFT</sequence>
<gene>
    <name evidence="1" type="ORF">AVDCRST_MAG49-83</name>
</gene>
<dbReference type="AlphaFoldDB" id="A0A6J4TVY9"/>
<evidence type="ECO:0000313" key="1">
    <source>
        <dbReference type="EMBL" id="CAA9533669.1"/>
    </source>
</evidence>
<dbReference type="EMBL" id="CADCWG010000006">
    <property type="protein sequence ID" value="CAA9533669.1"/>
    <property type="molecule type" value="Genomic_DNA"/>
</dbReference>
<organism evidence="1">
    <name type="scientific">uncultured Thermomicrobiales bacterium</name>
    <dbReference type="NCBI Taxonomy" id="1645740"/>
    <lineage>
        <taxon>Bacteria</taxon>
        <taxon>Pseudomonadati</taxon>
        <taxon>Thermomicrobiota</taxon>
        <taxon>Thermomicrobia</taxon>
        <taxon>Thermomicrobiales</taxon>
        <taxon>environmental samples</taxon>
    </lineage>
</organism>
<reference evidence="1" key="1">
    <citation type="submission" date="2020-02" db="EMBL/GenBank/DDBJ databases">
        <authorList>
            <person name="Meier V. D."/>
        </authorList>
    </citation>
    <scope>NUCLEOTIDE SEQUENCE</scope>
    <source>
        <strain evidence="1">AVDCRST_MAG49</strain>
    </source>
</reference>